<protein>
    <submittedName>
        <fullName evidence="7">O-antigen ligase</fullName>
    </submittedName>
</protein>
<feature type="transmembrane region" description="Helical" evidence="5">
    <location>
        <begin position="88"/>
        <end position="103"/>
    </location>
</feature>
<dbReference type="GO" id="GO:0016020">
    <property type="term" value="C:membrane"/>
    <property type="evidence" value="ECO:0007669"/>
    <property type="project" value="UniProtKB-SubCell"/>
</dbReference>
<evidence type="ECO:0000313" key="7">
    <source>
        <dbReference type="EMBL" id="RBO78325.1"/>
    </source>
</evidence>
<feature type="transmembrane region" description="Helical" evidence="5">
    <location>
        <begin position="388"/>
        <end position="405"/>
    </location>
</feature>
<proteinExistence type="predicted"/>
<name>A0A366CT02_9GAMM</name>
<feature type="transmembrane region" description="Helical" evidence="5">
    <location>
        <begin position="195"/>
        <end position="211"/>
    </location>
</feature>
<feature type="transmembrane region" description="Helical" evidence="5">
    <location>
        <begin position="29"/>
        <end position="47"/>
    </location>
</feature>
<reference evidence="7 8" key="1">
    <citation type="submission" date="2018-06" db="EMBL/GenBank/DDBJ databases">
        <title>Genomic Encyclopedia of Type Strains, Phase III (KMG-III): the genomes of soil and plant-associated and newly described type strains.</title>
        <authorList>
            <person name="Whitman W."/>
        </authorList>
    </citation>
    <scope>NUCLEOTIDE SEQUENCE [LARGE SCALE GENOMIC DNA]</scope>
    <source>
        <strain evidence="7 8">CECT 7732</strain>
    </source>
</reference>
<sequence>MLSFFWGRLVWFFLSLTFAISLSYPSGYNIGASLIFISTVSILFFKNNQERLSFQDKKIIFVFLAYAIYAFFSVYLDGWHIRELDRPSRFLLVIPVLILLIKVQGNVKWLWYGVIIGAISACALAIYEKIFLGVSRASGSENAIMFGNTAMLMGMMCFASCFYFLKRQNSLWLVLSLLGGVAGIIASILSGTRGGWVALPLICFFILWNSRDLIGKKNIIVVALVALGLLVAAISIPETGVQNRISSAVSNVSHYVSGENKNTSVGLRFEMWKAAIEMFKDSPFFGVGEYASHDFKKELVEQGLIIPEAVKFSHAHNEYFNALGLMGIFGFISLMALYLIPLKLFLHKMEMYKNNWNIRSYAMAGALIPMCYMDFALTQSMFSHNIGVIMYAFPIVYCWAAVRWAEREELAKVFET</sequence>
<evidence type="ECO:0000256" key="3">
    <source>
        <dbReference type="ARBA" id="ARBA00022989"/>
    </source>
</evidence>
<dbReference type="EMBL" id="QNRF01000020">
    <property type="protein sequence ID" value="RBO78325.1"/>
    <property type="molecule type" value="Genomic_DNA"/>
</dbReference>
<feature type="transmembrane region" description="Helical" evidence="5">
    <location>
        <begin position="218"/>
        <end position="236"/>
    </location>
</feature>
<dbReference type="OrthoDB" id="8576060at2"/>
<feature type="transmembrane region" description="Helical" evidence="5">
    <location>
        <begin position="143"/>
        <end position="164"/>
    </location>
</feature>
<dbReference type="GO" id="GO:0016874">
    <property type="term" value="F:ligase activity"/>
    <property type="evidence" value="ECO:0007669"/>
    <property type="project" value="UniProtKB-KW"/>
</dbReference>
<comment type="caution">
    <text evidence="7">The sequence shown here is derived from an EMBL/GenBank/DDBJ whole genome shotgun (WGS) entry which is preliminary data.</text>
</comment>
<keyword evidence="4 5" id="KW-0472">Membrane</keyword>
<feature type="transmembrane region" description="Helical" evidence="5">
    <location>
        <begin position="110"/>
        <end position="131"/>
    </location>
</feature>
<keyword evidence="2 5" id="KW-0812">Transmembrane</keyword>
<evidence type="ECO:0000259" key="6">
    <source>
        <dbReference type="Pfam" id="PF04932"/>
    </source>
</evidence>
<evidence type="ECO:0000256" key="5">
    <source>
        <dbReference type="SAM" id="Phobius"/>
    </source>
</evidence>
<feature type="transmembrane region" description="Helical" evidence="5">
    <location>
        <begin position="171"/>
        <end position="189"/>
    </location>
</feature>
<feature type="domain" description="O-antigen ligase-related" evidence="6">
    <location>
        <begin position="181"/>
        <end position="334"/>
    </location>
</feature>
<gene>
    <name evidence="7" type="ORF">DFP76_1204</name>
</gene>
<organism evidence="7 8">
    <name type="scientific">Marinomonas aquiplantarum</name>
    <dbReference type="NCBI Taxonomy" id="491951"/>
    <lineage>
        <taxon>Bacteria</taxon>
        <taxon>Pseudomonadati</taxon>
        <taxon>Pseudomonadota</taxon>
        <taxon>Gammaproteobacteria</taxon>
        <taxon>Oceanospirillales</taxon>
        <taxon>Oceanospirillaceae</taxon>
        <taxon>Marinomonas</taxon>
    </lineage>
</organism>
<comment type="subcellular location">
    <subcellularLocation>
        <location evidence="1">Membrane</location>
        <topology evidence="1">Multi-pass membrane protein</topology>
    </subcellularLocation>
</comment>
<evidence type="ECO:0000256" key="2">
    <source>
        <dbReference type="ARBA" id="ARBA00022692"/>
    </source>
</evidence>
<keyword evidence="7" id="KW-0436">Ligase</keyword>
<feature type="transmembrane region" description="Helical" evidence="5">
    <location>
        <begin position="319"/>
        <end position="340"/>
    </location>
</feature>
<dbReference type="PANTHER" id="PTHR37422">
    <property type="entry name" value="TEICHURONIC ACID BIOSYNTHESIS PROTEIN TUAE"/>
    <property type="match status" value="1"/>
</dbReference>
<feature type="transmembrane region" description="Helical" evidence="5">
    <location>
        <begin position="361"/>
        <end position="382"/>
    </location>
</feature>
<dbReference type="Proteomes" id="UP000252086">
    <property type="component" value="Unassembled WGS sequence"/>
</dbReference>
<keyword evidence="8" id="KW-1185">Reference proteome</keyword>
<evidence type="ECO:0000313" key="8">
    <source>
        <dbReference type="Proteomes" id="UP000252086"/>
    </source>
</evidence>
<dbReference type="InterPro" id="IPR007016">
    <property type="entry name" value="O-antigen_ligase-rel_domated"/>
</dbReference>
<dbReference type="Pfam" id="PF04932">
    <property type="entry name" value="Wzy_C"/>
    <property type="match status" value="1"/>
</dbReference>
<evidence type="ECO:0000256" key="1">
    <source>
        <dbReference type="ARBA" id="ARBA00004141"/>
    </source>
</evidence>
<feature type="transmembrane region" description="Helical" evidence="5">
    <location>
        <begin position="59"/>
        <end position="76"/>
    </location>
</feature>
<dbReference type="InterPro" id="IPR051533">
    <property type="entry name" value="WaaL-like"/>
</dbReference>
<evidence type="ECO:0000256" key="4">
    <source>
        <dbReference type="ARBA" id="ARBA00023136"/>
    </source>
</evidence>
<accession>A0A366CT02</accession>
<keyword evidence="3 5" id="KW-1133">Transmembrane helix</keyword>
<dbReference type="AlphaFoldDB" id="A0A366CT02"/>
<dbReference type="PANTHER" id="PTHR37422:SF17">
    <property type="entry name" value="O-ANTIGEN LIGASE"/>
    <property type="match status" value="1"/>
</dbReference>